<evidence type="ECO:0000313" key="1">
    <source>
        <dbReference type="EMBL" id="TQM21234.1"/>
    </source>
</evidence>
<dbReference type="Proteomes" id="UP000316437">
    <property type="component" value="Unassembled WGS sequence"/>
</dbReference>
<organism evidence="1 2">
    <name type="scientific">Chryseobacterium aquifrigidense</name>
    <dbReference type="NCBI Taxonomy" id="558021"/>
    <lineage>
        <taxon>Bacteria</taxon>
        <taxon>Pseudomonadati</taxon>
        <taxon>Bacteroidota</taxon>
        <taxon>Flavobacteriia</taxon>
        <taxon>Flavobacteriales</taxon>
        <taxon>Weeksellaceae</taxon>
        <taxon>Chryseobacterium group</taxon>
        <taxon>Chryseobacterium</taxon>
    </lineage>
</organism>
<name>A0A543EI27_9FLAO</name>
<accession>A0A543EI27</accession>
<comment type="caution">
    <text evidence="1">The sequence shown here is derived from an EMBL/GenBank/DDBJ whole genome shotgun (WGS) entry which is preliminary data.</text>
</comment>
<proteinExistence type="predicted"/>
<keyword evidence="2" id="KW-1185">Reference proteome</keyword>
<dbReference type="AlphaFoldDB" id="A0A543EI27"/>
<dbReference type="RefSeq" id="WP_142015452.1">
    <property type="nucleotide sequence ID" value="NZ_VFPD01000001.1"/>
</dbReference>
<reference evidence="1 2" key="1">
    <citation type="submission" date="2019-06" db="EMBL/GenBank/DDBJ databases">
        <title>Sorghum-associated microbial communities from plants grown in Nebraska, USA.</title>
        <authorList>
            <person name="Schachtman D."/>
        </authorList>
    </citation>
    <scope>NUCLEOTIDE SEQUENCE [LARGE SCALE GENOMIC DNA]</scope>
    <source>
        <strain evidence="1 2">110</strain>
    </source>
</reference>
<protein>
    <submittedName>
        <fullName evidence="1">Uncharacterized protein</fullName>
    </submittedName>
</protein>
<dbReference type="EMBL" id="VFPD01000001">
    <property type="protein sequence ID" value="TQM21234.1"/>
    <property type="molecule type" value="Genomic_DNA"/>
</dbReference>
<sequence length="443" mass="50246">MKKTIFRLFFLFTILSTLWCCRNEEFSAGDPAQESFYRSSTRFASKSFWKEDEVYIHKVQQVFMKVANAEHVKSRYGELYWDYAMTFGQFGEKYLLVPVVKNNRVVLLMEAVREGNKVYFFEKDDKRMADFFHAVIFSNITDSGEKTEPQTGVSSRNTSTFVCSTRWITIGCTNNEPNCTPYTTSETVCKWTPGTTPKTFDPIGMDDGGGGVGYEYPDPPETEDPCSKLKTQTSNLIFKNNITSLEGKTSDNYESGYRIGTNSNGTLQNQILQNKPGTQQVDLKAFSNTITLMHSHYDGLYPMFSPGDIIFFNQWIVWAQNWNAIPTNTPKIPLNNLTFTLVTSNGNYSFNFDGTSTTPLPNYTIQELDKLNKDYIENLNKAVTIGNVSGDATYNMEKLETEFLKFMSDKMNMDGLKLYKTTTSGNSSLTLVNGTRQEADCPN</sequence>
<evidence type="ECO:0000313" key="2">
    <source>
        <dbReference type="Proteomes" id="UP000316437"/>
    </source>
</evidence>
<gene>
    <name evidence="1" type="ORF">FB551_0916</name>
</gene>